<dbReference type="GO" id="GO:0000976">
    <property type="term" value="F:transcription cis-regulatory region binding"/>
    <property type="evidence" value="ECO:0007669"/>
    <property type="project" value="TreeGrafter"/>
</dbReference>
<dbReference type="EMBL" id="SSSN01000007">
    <property type="protein sequence ID" value="THG34042.1"/>
    <property type="molecule type" value="Genomic_DNA"/>
</dbReference>
<dbReference type="GO" id="GO:0003700">
    <property type="term" value="F:DNA-binding transcription factor activity"/>
    <property type="evidence" value="ECO:0007669"/>
    <property type="project" value="TreeGrafter"/>
</dbReference>
<keyword evidence="2" id="KW-0238">DNA-binding</keyword>
<sequence>MSAPERDLAHPSREAATALTTFPRAPTLADVGARAGVSHQTVSRVINHAAGVRESTRVRVITAITELGYRPNVAAKTLASRRQNAIGVLAPTVADYGPTSVVHALEVAAAEVGFRTLETRALDSADSARAALQALLDQAVAGVIVVASSVAANQAVADFPTAVPILRLWPGVSTRPAVYIDQAAGIRAAFGHLVGLGHRYIQHLAGPLSHIEARLRADAFALQCRLAGVPELDVLRGDWSAGSGSAAAAHRDSRATALVCGNDQMALGALAALRRERVSVPGRVSVVGFDDIPESAFFAPALTTVAQDFTRLGSLAVDQLVEVISTGSAASISIQPTLVIRDSTHPAWRATQHFSAG</sequence>
<comment type="caution">
    <text evidence="5">The sequence shown here is derived from an EMBL/GenBank/DDBJ whole genome shotgun (WGS) entry which is preliminary data.</text>
</comment>
<protein>
    <submittedName>
        <fullName evidence="5">LacI family transcriptional regulator</fullName>
    </submittedName>
</protein>
<name>A0A4S4FVJ0_9MICO</name>
<keyword evidence="3" id="KW-0804">Transcription</keyword>
<evidence type="ECO:0000313" key="5">
    <source>
        <dbReference type="EMBL" id="THG34042.1"/>
    </source>
</evidence>
<dbReference type="Pfam" id="PF13377">
    <property type="entry name" value="Peripla_BP_3"/>
    <property type="match status" value="1"/>
</dbReference>
<dbReference type="SUPFAM" id="SSF53822">
    <property type="entry name" value="Periplasmic binding protein-like I"/>
    <property type="match status" value="1"/>
</dbReference>
<evidence type="ECO:0000313" key="6">
    <source>
        <dbReference type="Proteomes" id="UP000307380"/>
    </source>
</evidence>
<evidence type="ECO:0000256" key="3">
    <source>
        <dbReference type="ARBA" id="ARBA00023163"/>
    </source>
</evidence>
<dbReference type="Gene3D" id="1.10.260.40">
    <property type="entry name" value="lambda repressor-like DNA-binding domains"/>
    <property type="match status" value="1"/>
</dbReference>
<reference evidence="5 6" key="1">
    <citation type="submission" date="2019-04" db="EMBL/GenBank/DDBJ databases">
        <authorList>
            <person name="Jiang L."/>
        </authorList>
    </citation>
    <scope>NUCLEOTIDE SEQUENCE [LARGE SCALE GENOMIC DNA]</scope>
    <source>
        <strain evidence="5 6">YIM 131861</strain>
    </source>
</reference>
<dbReference type="SMART" id="SM00354">
    <property type="entry name" value="HTH_LACI"/>
    <property type="match status" value="1"/>
</dbReference>
<dbReference type="InterPro" id="IPR000843">
    <property type="entry name" value="HTH_LacI"/>
</dbReference>
<dbReference type="OrthoDB" id="9785139at2"/>
<dbReference type="RefSeq" id="WP_136424678.1">
    <property type="nucleotide sequence ID" value="NZ_SSSN01000007.1"/>
</dbReference>
<dbReference type="CDD" id="cd01392">
    <property type="entry name" value="HTH_LacI"/>
    <property type="match status" value="1"/>
</dbReference>
<evidence type="ECO:0000256" key="1">
    <source>
        <dbReference type="ARBA" id="ARBA00023015"/>
    </source>
</evidence>
<dbReference type="Gene3D" id="3.40.50.2300">
    <property type="match status" value="2"/>
</dbReference>
<evidence type="ECO:0000256" key="2">
    <source>
        <dbReference type="ARBA" id="ARBA00023125"/>
    </source>
</evidence>
<organism evidence="5 6">
    <name type="scientific">Orlajensenia flava</name>
    <dbReference type="NCBI Taxonomy" id="2565934"/>
    <lineage>
        <taxon>Bacteria</taxon>
        <taxon>Bacillati</taxon>
        <taxon>Actinomycetota</taxon>
        <taxon>Actinomycetes</taxon>
        <taxon>Micrococcales</taxon>
        <taxon>Microbacteriaceae</taxon>
        <taxon>Orlajensenia</taxon>
    </lineage>
</organism>
<keyword evidence="1" id="KW-0805">Transcription regulation</keyword>
<accession>A0A4S4FVJ0</accession>
<keyword evidence="6" id="KW-1185">Reference proteome</keyword>
<dbReference type="PROSITE" id="PS50932">
    <property type="entry name" value="HTH_LACI_2"/>
    <property type="match status" value="1"/>
</dbReference>
<dbReference type="AlphaFoldDB" id="A0A4S4FVJ0"/>
<dbReference type="Pfam" id="PF00356">
    <property type="entry name" value="LacI"/>
    <property type="match status" value="1"/>
</dbReference>
<evidence type="ECO:0000259" key="4">
    <source>
        <dbReference type="PROSITE" id="PS50932"/>
    </source>
</evidence>
<dbReference type="PANTHER" id="PTHR30146:SF153">
    <property type="entry name" value="LACTOSE OPERON REPRESSOR"/>
    <property type="match status" value="1"/>
</dbReference>
<dbReference type="InterPro" id="IPR010982">
    <property type="entry name" value="Lambda_DNA-bd_dom_sf"/>
</dbReference>
<dbReference type="SUPFAM" id="SSF47413">
    <property type="entry name" value="lambda repressor-like DNA-binding domains"/>
    <property type="match status" value="1"/>
</dbReference>
<feature type="domain" description="HTH lacI-type" evidence="4">
    <location>
        <begin position="26"/>
        <end position="80"/>
    </location>
</feature>
<dbReference type="Proteomes" id="UP000307380">
    <property type="component" value="Unassembled WGS sequence"/>
</dbReference>
<dbReference type="InterPro" id="IPR028082">
    <property type="entry name" value="Peripla_BP_I"/>
</dbReference>
<proteinExistence type="predicted"/>
<gene>
    <name evidence="5" type="ORF">E6C70_11535</name>
</gene>
<dbReference type="PANTHER" id="PTHR30146">
    <property type="entry name" value="LACI-RELATED TRANSCRIPTIONAL REPRESSOR"/>
    <property type="match status" value="1"/>
</dbReference>
<dbReference type="InterPro" id="IPR046335">
    <property type="entry name" value="LacI/GalR-like_sensor"/>
</dbReference>